<evidence type="ECO:0000256" key="9">
    <source>
        <dbReference type="SAM" id="Phobius"/>
    </source>
</evidence>
<feature type="transmembrane region" description="Helical" evidence="9">
    <location>
        <begin position="228"/>
        <end position="245"/>
    </location>
</feature>
<evidence type="ECO:0000256" key="4">
    <source>
        <dbReference type="ARBA" id="ARBA00022856"/>
    </source>
</evidence>
<reference evidence="10" key="1">
    <citation type="submission" date="2021-02" db="EMBL/GenBank/DDBJ databases">
        <authorList>
            <person name="Nowell W R."/>
        </authorList>
    </citation>
    <scope>NUCLEOTIDE SEQUENCE</scope>
</reference>
<feature type="transmembrane region" description="Helical" evidence="9">
    <location>
        <begin position="445"/>
        <end position="468"/>
    </location>
</feature>
<keyword evidence="3 9" id="KW-0812">Transmembrane</keyword>
<dbReference type="GO" id="GO:0015031">
    <property type="term" value="P:protein transport"/>
    <property type="evidence" value="ECO:0007669"/>
    <property type="project" value="UniProtKB-KW"/>
</dbReference>
<dbReference type="Proteomes" id="UP000663881">
    <property type="component" value="Unassembled WGS sequence"/>
</dbReference>
<protein>
    <submittedName>
        <fullName evidence="10">Uncharacterized protein</fullName>
    </submittedName>
</protein>
<keyword evidence="7 9" id="KW-0472">Membrane</keyword>
<feature type="transmembrane region" description="Helical" evidence="9">
    <location>
        <begin position="755"/>
        <end position="778"/>
    </location>
</feature>
<feature type="transmembrane region" description="Helical" evidence="9">
    <location>
        <begin position="368"/>
        <end position="389"/>
    </location>
</feature>
<proteinExistence type="predicted"/>
<dbReference type="NCBIfam" id="TIGR00728">
    <property type="entry name" value="OPT_sfam"/>
    <property type="match status" value="1"/>
</dbReference>
<keyword evidence="4" id="KW-0571">Peptide transport</keyword>
<name>A0A819Q4M6_9BILA</name>
<keyword evidence="5" id="KW-0653">Protein transport</keyword>
<feature type="transmembrane region" description="Helical" evidence="9">
    <location>
        <begin position="502"/>
        <end position="521"/>
    </location>
</feature>
<feature type="transmembrane region" description="Helical" evidence="9">
    <location>
        <begin position="148"/>
        <end position="167"/>
    </location>
</feature>
<feature type="transmembrane region" description="Helical" evidence="9">
    <location>
        <begin position="652"/>
        <end position="672"/>
    </location>
</feature>
<evidence type="ECO:0000313" key="10">
    <source>
        <dbReference type="EMBL" id="CAF4025711.1"/>
    </source>
</evidence>
<evidence type="ECO:0000313" key="11">
    <source>
        <dbReference type="Proteomes" id="UP000663881"/>
    </source>
</evidence>
<evidence type="ECO:0000256" key="3">
    <source>
        <dbReference type="ARBA" id="ARBA00022692"/>
    </source>
</evidence>
<feature type="transmembrane region" description="Helical" evidence="9">
    <location>
        <begin position="300"/>
        <end position="325"/>
    </location>
</feature>
<comment type="subcellular location">
    <subcellularLocation>
        <location evidence="1">Membrane</location>
        <topology evidence="1">Multi-pass membrane protein</topology>
    </subcellularLocation>
</comment>
<dbReference type="AlphaFoldDB" id="A0A819Q4M6"/>
<dbReference type="InterPro" id="IPR004648">
    <property type="entry name" value="Oligpept_transpt"/>
</dbReference>
<evidence type="ECO:0000256" key="8">
    <source>
        <dbReference type="SAM" id="MobiDB-lite"/>
    </source>
</evidence>
<organism evidence="10 11">
    <name type="scientific">Adineta steineri</name>
    <dbReference type="NCBI Taxonomy" id="433720"/>
    <lineage>
        <taxon>Eukaryota</taxon>
        <taxon>Metazoa</taxon>
        <taxon>Spiralia</taxon>
        <taxon>Gnathifera</taxon>
        <taxon>Rotifera</taxon>
        <taxon>Eurotatoria</taxon>
        <taxon>Bdelloidea</taxon>
        <taxon>Adinetida</taxon>
        <taxon>Adinetidae</taxon>
        <taxon>Adineta</taxon>
    </lineage>
</organism>
<evidence type="ECO:0000256" key="1">
    <source>
        <dbReference type="ARBA" id="ARBA00004141"/>
    </source>
</evidence>
<evidence type="ECO:0000256" key="7">
    <source>
        <dbReference type="ARBA" id="ARBA00023136"/>
    </source>
</evidence>
<accession>A0A819Q4M6</accession>
<feature type="transmembrane region" description="Helical" evidence="9">
    <location>
        <begin position="679"/>
        <end position="698"/>
    </location>
</feature>
<dbReference type="InterPro" id="IPR004813">
    <property type="entry name" value="OPT"/>
</dbReference>
<evidence type="ECO:0000256" key="6">
    <source>
        <dbReference type="ARBA" id="ARBA00022989"/>
    </source>
</evidence>
<comment type="caution">
    <text evidence="10">The sequence shown here is derived from an EMBL/GenBank/DDBJ whole genome shotgun (WGS) entry which is preliminary data.</text>
</comment>
<dbReference type="PANTHER" id="PTHR22601">
    <property type="entry name" value="ISP4 LIKE PROTEIN"/>
    <property type="match status" value="1"/>
</dbReference>
<feature type="region of interest" description="Disordered" evidence="8">
    <location>
        <begin position="17"/>
        <end position="38"/>
    </location>
</feature>
<dbReference type="EMBL" id="CAJOAY010003504">
    <property type="protein sequence ID" value="CAF4025711.1"/>
    <property type="molecule type" value="Genomic_DNA"/>
</dbReference>
<keyword evidence="6 9" id="KW-1133">Transmembrane helix</keyword>
<dbReference type="GO" id="GO:0016020">
    <property type="term" value="C:membrane"/>
    <property type="evidence" value="ECO:0007669"/>
    <property type="project" value="UniProtKB-SubCell"/>
</dbReference>
<dbReference type="NCBIfam" id="TIGR00727">
    <property type="entry name" value="ISP4_OPT"/>
    <property type="match status" value="1"/>
</dbReference>
<feature type="transmembrane region" description="Helical" evidence="9">
    <location>
        <begin position="124"/>
        <end position="142"/>
    </location>
</feature>
<sequence>MILTMITNRSRFVSPNYQLKSDHKNPTTNEIEDGEDNPAFLEPNDDITETNLEQIQKIELDIDNLHVAFSTATSTVDINDRKESLISTQPFAIDEIEQASDEEVAANVSNIDDPNMLVLTFRSWFLGLLFTCLLSFVNQFFWYRTSPLFVGTLVAQLLTYPLGKGMAKMLPKRKFKIFRWTFSLNPGPFTIKEHCIITAMANATCSTAYAIDVLTALRIFYKRTLHPLLGIIFVITSQILGYGIAGIMRKFLVWPSAMIWPANLVNCALFRTLHEDKEGVDINEEGGNTESRWKMSRLRFFFVASFCQFLWYWFPGYIFPVLSLFSWLCMLKPNNILVSQLTGINGLGIGSIELDWNAWVSFLGSPIIVPFWAQINIMIGFVAVAWILAPATYYTNLWGSKAMPVTSNRVFTSDGYFYNVSAVLDSRLRLNETAYKNYGELRMPAVFAISYAISFAAIAAVIVHTILYHGKTIIKQFRSSLKDNTNDIHAKMMSRYPEAPEWWYTLLFGIAFLLAVIVCHVGQLMPWYYLFLAVALACTFVLPTGIVQAVTNQSIGINVITEFVAGIVIPGDPLANVTFKTYGYITQYQALLLISDLKLGHYMKIPPRAMFATQLIGTMIAGIVNYTTAMYLMNNIPNICTTKNTKWTCPNANIFFSASIIWGAIGPVKMFGKGSMYSTLLYGFIIGALLPLPFWFLMKKYPNAKWLKYIHFPIMLSATGMMPPAPPGNYPSWLLVGFLFNFVLLRYARSWWKRYAYVFSAAMDCGVAFCVLLIFFFLQNNRIEFPLWWGSGGVTGDGCPLSHANYSGIIPSDRPVSFG</sequence>
<feature type="transmembrane region" description="Helical" evidence="9">
    <location>
        <begin position="527"/>
        <end position="547"/>
    </location>
</feature>
<feature type="transmembrane region" description="Helical" evidence="9">
    <location>
        <begin position="251"/>
        <end position="270"/>
    </location>
</feature>
<evidence type="ECO:0000256" key="5">
    <source>
        <dbReference type="ARBA" id="ARBA00022927"/>
    </source>
</evidence>
<feature type="transmembrane region" description="Helical" evidence="9">
    <location>
        <begin position="611"/>
        <end position="632"/>
    </location>
</feature>
<gene>
    <name evidence="10" type="ORF">OKA104_LOCUS31250</name>
</gene>
<dbReference type="GO" id="GO:0035673">
    <property type="term" value="F:oligopeptide transmembrane transporter activity"/>
    <property type="evidence" value="ECO:0007669"/>
    <property type="project" value="InterPro"/>
</dbReference>
<dbReference type="Pfam" id="PF03169">
    <property type="entry name" value="OPT"/>
    <property type="match status" value="1"/>
</dbReference>
<evidence type="ECO:0000256" key="2">
    <source>
        <dbReference type="ARBA" id="ARBA00022448"/>
    </source>
</evidence>
<keyword evidence="2" id="KW-0813">Transport</keyword>